<protein>
    <submittedName>
        <fullName evidence="2">MFS transporter</fullName>
    </submittedName>
</protein>
<feature type="transmembrane region" description="Helical" evidence="1">
    <location>
        <begin position="275"/>
        <end position="293"/>
    </location>
</feature>
<proteinExistence type="predicted"/>
<feature type="transmembrane region" description="Helical" evidence="1">
    <location>
        <begin position="53"/>
        <end position="70"/>
    </location>
</feature>
<evidence type="ECO:0000313" key="3">
    <source>
        <dbReference type="Proteomes" id="UP001183246"/>
    </source>
</evidence>
<dbReference type="Gene3D" id="1.20.1250.20">
    <property type="entry name" value="MFS general substrate transporter like domains"/>
    <property type="match status" value="1"/>
</dbReference>
<dbReference type="EMBL" id="JAVREL010000008">
    <property type="protein sequence ID" value="MDT0343961.1"/>
    <property type="molecule type" value="Genomic_DNA"/>
</dbReference>
<dbReference type="InterPro" id="IPR011701">
    <property type="entry name" value="MFS"/>
</dbReference>
<keyword evidence="1" id="KW-0812">Transmembrane</keyword>
<feature type="transmembrane region" description="Helical" evidence="1">
    <location>
        <begin position="168"/>
        <end position="186"/>
    </location>
</feature>
<feature type="transmembrane region" description="Helical" evidence="1">
    <location>
        <begin position="364"/>
        <end position="384"/>
    </location>
</feature>
<evidence type="ECO:0000313" key="2">
    <source>
        <dbReference type="EMBL" id="MDT0343961.1"/>
    </source>
</evidence>
<feature type="transmembrane region" description="Helical" evidence="1">
    <location>
        <begin position="216"/>
        <end position="241"/>
    </location>
</feature>
<keyword evidence="1" id="KW-1133">Transmembrane helix</keyword>
<comment type="caution">
    <text evidence="2">The sequence shown here is derived from an EMBL/GenBank/DDBJ whole genome shotgun (WGS) entry which is preliminary data.</text>
</comment>
<dbReference type="PANTHER" id="PTHR23542:SF1">
    <property type="entry name" value="MAJOR FACILITATOR SUPERFAMILY (MFS) PROFILE DOMAIN-CONTAINING PROTEIN"/>
    <property type="match status" value="1"/>
</dbReference>
<keyword evidence="1" id="KW-0472">Membrane</keyword>
<dbReference type="PANTHER" id="PTHR23542">
    <property type="match status" value="1"/>
</dbReference>
<dbReference type="RefSeq" id="WP_311705098.1">
    <property type="nucleotide sequence ID" value="NZ_JAVREL010000008.1"/>
</dbReference>
<reference evidence="3" key="1">
    <citation type="submission" date="2023-07" db="EMBL/GenBank/DDBJ databases">
        <title>30 novel species of actinomycetes from the DSMZ collection.</title>
        <authorList>
            <person name="Nouioui I."/>
        </authorList>
    </citation>
    <scope>NUCLEOTIDE SEQUENCE [LARGE SCALE GENOMIC DNA]</scope>
    <source>
        <strain evidence="3">DSM 44938</strain>
    </source>
</reference>
<feature type="transmembrane region" description="Helical" evidence="1">
    <location>
        <begin position="101"/>
        <end position="118"/>
    </location>
</feature>
<feature type="transmembrane region" description="Helical" evidence="1">
    <location>
        <begin position="77"/>
        <end position="95"/>
    </location>
</feature>
<feature type="transmembrane region" description="Helical" evidence="1">
    <location>
        <begin position="139"/>
        <end position="162"/>
    </location>
</feature>
<gene>
    <name evidence="2" type="ORF">RM590_15240</name>
</gene>
<feature type="transmembrane region" description="Helical" evidence="1">
    <location>
        <begin position="20"/>
        <end position="41"/>
    </location>
</feature>
<sequence length="405" mass="42199">MLPQAYRRVLGLPRVRGTILLMFVARLPMTTMGIAMTLHVVESLDRGYGEAGLVGTATTIGGALGAPAVGRMIDRHGLRRVVAVCGTFSTAFWLTAPHLPYVALAVLAVPAGLLTVPANSLTRQFLTALVPEEQRRPVFTLDTTLAEASFIIGPTLIVLVTTQFSTETALTGIGVCIGLTSAVLYVTNLPIRAAREVTPGEATARPRMRHWLDGRLVAALLVSVGALFTLVGTEIALIAALRENGETAWTGVVIAMMSVASIAGGLVYGAAKKSLPQATLAVLLGALVMPVGLFDHPWWLLGIALIPMNLMCTPTLVACTETVSRLAPPQVRGEAMGLQDSATRLGIALGSPVVGLVIDHGSAGWGFAAAGLGGLLITGVGFLCQRPVPAPAEPEVPTHEPEVPA</sequence>
<feature type="transmembrane region" description="Helical" evidence="1">
    <location>
        <begin position="247"/>
        <end position="268"/>
    </location>
</feature>
<dbReference type="SUPFAM" id="SSF103473">
    <property type="entry name" value="MFS general substrate transporter"/>
    <property type="match status" value="1"/>
</dbReference>
<dbReference type="InterPro" id="IPR036259">
    <property type="entry name" value="MFS_trans_sf"/>
</dbReference>
<dbReference type="Proteomes" id="UP001183246">
    <property type="component" value="Unassembled WGS sequence"/>
</dbReference>
<keyword evidence="3" id="KW-1185">Reference proteome</keyword>
<dbReference type="Pfam" id="PF07690">
    <property type="entry name" value="MFS_1"/>
    <property type="match status" value="1"/>
</dbReference>
<organism evidence="2 3">
    <name type="scientific">Streptomyces litchfieldiae</name>
    <dbReference type="NCBI Taxonomy" id="3075543"/>
    <lineage>
        <taxon>Bacteria</taxon>
        <taxon>Bacillati</taxon>
        <taxon>Actinomycetota</taxon>
        <taxon>Actinomycetes</taxon>
        <taxon>Kitasatosporales</taxon>
        <taxon>Streptomycetaceae</taxon>
        <taxon>Streptomyces</taxon>
    </lineage>
</organism>
<name>A0ABU2MQS2_9ACTN</name>
<accession>A0ABU2MQS2</accession>
<evidence type="ECO:0000256" key="1">
    <source>
        <dbReference type="SAM" id="Phobius"/>
    </source>
</evidence>